<evidence type="ECO:0000313" key="2">
    <source>
        <dbReference type="Proteomes" id="UP000182489"/>
    </source>
</evidence>
<comment type="caution">
    <text evidence="1">The sequence shown here is derived from an EMBL/GenBank/DDBJ whole genome shotgun (WGS) entry which is preliminary data.</text>
</comment>
<reference evidence="1 2" key="1">
    <citation type="submission" date="2016-11" db="EMBL/GenBank/DDBJ databases">
        <authorList>
            <person name="Varghese N."/>
            <person name="Submissions S."/>
        </authorList>
    </citation>
    <scope>NUCLEOTIDE SEQUENCE [LARGE SCALE GENOMIC DNA]</scope>
    <source>
        <strain evidence="1 2">NFR18</strain>
    </source>
</reference>
<protein>
    <recommendedName>
        <fullName evidence="3">Carboxypeptidase regulatory-like domain-containing protein</fullName>
    </recommendedName>
</protein>
<organism evidence="1 2">
    <name type="scientific">Janthinobacterium lividum</name>
    <dbReference type="NCBI Taxonomy" id="29581"/>
    <lineage>
        <taxon>Bacteria</taxon>
        <taxon>Pseudomonadati</taxon>
        <taxon>Pseudomonadota</taxon>
        <taxon>Betaproteobacteria</taxon>
        <taxon>Burkholderiales</taxon>
        <taxon>Oxalobacteraceae</taxon>
        <taxon>Janthinobacterium</taxon>
    </lineage>
</organism>
<evidence type="ECO:0008006" key="3">
    <source>
        <dbReference type="Google" id="ProtNLM"/>
    </source>
</evidence>
<dbReference type="RefSeq" id="WP_072455108.1">
    <property type="nucleotide sequence ID" value="NZ_FPKH01000004.1"/>
</dbReference>
<name>A0AB38CBX4_9BURK</name>
<dbReference type="Gene3D" id="2.60.40.1120">
    <property type="entry name" value="Carboxypeptidase-like, regulatory domain"/>
    <property type="match status" value="1"/>
</dbReference>
<dbReference type="EMBL" id="FPKH01000004">
    <property type="protein sequence ID" value="SFX96330.1"/>
    <property type="molecule type" value="Genomic_DNA"/>
</dbReference>
<gene>
    <name evidence="1" type="ORF">SAMN03097694_3986</name>
</gene>
<proteinExistence type="predicted"/>
<dbReference type="AlphaFoldDB" id="A0AB38CBX4"/>
<dbReference type="PROSITE" id="PS51257">
    <property type="entry name" value="PROKAR_LIPOPROTEIN"/>
    <property type="match status" value="1"/>
</dbReference>
<accession>A0AB38CBX4</accession>
<dbReference type="SUPFAM" id="SSF117074">
    <property type="entry name" value="Hypothetical protein PA1324"/>
    <property type="match status" value="1"/>
</dbReference>
<evidence type="ECO:0000313" key="1">
    <source>
        <dbReference type="EMBL" id="SFX96330.1"/>
    </source>
</evidence>
<dbReference type="Proteomes" id="UP000182489">
    <property type="component" value="Unassembled WGS sequence"/>
</dbReference>
<sequence>MLKLLSLSVLAAVLMGCSTPRPPVVMPEFQQAEYDALQKTGTGGVKGQAFMKTKGGEFKKAGGEKVTLRPKTEYARKLAMLPASLYKRQVVGTVSPKIRDYDRTTMADSDGRFEFTEVPDGTYYVTTNVTWSVFYPGAFTPVESKQGGTLTSEVTVADGKVSTVMLTR</sequence>